<keyword evidence="7 8" id="KW-0472">Membrane</keyword>
<evidence type="ECO:0000256" key="8">
    <source>
        <dbReference type="SAM" id="Phobius"/>
    </source>
</evidence>
<feature type="domain" description="Glycosyltransferase RgtA/B/C/D-like" evidence="9">
    <location>
        <begin position="52"/>
        <end position="213"/>
    </location>
</feature>
<feature type="transmembrane region" description="Helical" evidence="8">
    <location>
        <begin position="128"/>
        <end position="146"/>
    </location>
</feature>
<accession>A0A323UAE7</accession>
<dbReference type="AlphaFoldDB" id="A0A323UAE7"/>
<evidence type="ECO:0000256" key="2">
    <source>
        <dbReference type="ARBA" id="ARBA00022475"/>
    </source>
</evidence>
<gene>
    <name evidence="10" type="ORF">DNX69_23945</name>
</gene>
<evidence type="ECO:0000256" key="3">
    <source>
        <dbReference type="ARBA" id="ARBA00022676"/>
    </source>
</evidence>
<evidence type="ECO:0000259" key="9">
    <source>
        <dbReference type="Pfam" id="PF13231"/>
    </source>
</evidence>
<dbReference type="InterPro" id="IPR050297">
    <property type="entry name" value="LipidA_mod_glycosyltrf_83"/>
</dbReference>
<evidence type="ECO:0000256" key="4">
    <source>
        <dbReference type="ARBA" id="ARBA00022679"/>
    </source>
</evidence>
<dbReference type="InterPro" id="IPR038731">
    <property type="entry name" value="RgtA/B/C-like"/>
</dbReference>
<dbReference type="PANTHER" id="PTHR33908:SF11">
    <property type="entry name" value="MEMBRANE PROTEIN"/>
    <property type="match status" value="1"/>
</dbReference>
<feature type="transmembrane region" description="Helical" evidence="8">
    <location>
        <begin position="336"/>
        <end position="354"/>
    </location>
</feature>
<dbReference type="OrthoDB" id="9811222at2"/>
<evidence type="ECO:0000256" key="5">
    <source>
        <dbReference type="ARBA" id="ARBA00022692"/>
    </source>
</evidence>
<dbReference type="EMBL" id="QKQS01000038">
    <property type="protein sequence ID" value="PZA09167.1"/>
    <property type="molecule type" value="Genomic_DNA"/>
</dbReference>
<proteinExistence type="predicted"/>
<feature type="transmembrane region" description="Helical" evidence="8">
    <location>
        <begin position="307"/>
        <end position="324"/>
    </location>
</feature>
<feature type="transmembrane region" description="Helical" evidence="8">
    <location>
        <begin position="247"/>
        <end position="265"/>
    </location>
</feature>
<evidence type="ECO:0000256" key="1">
    <source>
        <dbReference type="ARBA" id="ARBA00004651"/>
    </source>
</evidence>
<sequence>MSDAIRRPPVATILIVVGLVALRLVAAAVTPLTFDEAYYWTWSKNLALSYFDHPPMVAVVIKLGTLIAGDTEFGVRVVSILLALPMSWAVWRAAILLFDDEGIAATATLLLNATMMVSAGTTIVTPDAPLLVASSFVLLALAQVAATGRGVWWLAVGVAVGLALLSKYTALFFGPAILIWLLWVPSMRRWLLSPWPYLGGVIAFALFSPVVIWNAQHDWISFVKQFGRAKLGGFEPHFLAELIPTQFVLATPFVFVLGVMGLIALGKRSTGPAASRVLVAATVWTIALYFAWQALHDRVEANWLSPLYPAFALAAAVGAAYPHWKPGLARVVTVCRRWAVSTGAVLFALVVVQVNTGALTGYRRDATVRSVGVGVPQMVAEIDQVRRRIGASCVLTDDYGTTGWLEFYLPPGTCVVQRGERFRWLAAPAPTPEQLAGPLLVVGVENAAARPDLQAAFAKIERVGAVTRSRGPLLVDAVPLDMLSEPKGPILDQRPPIY</sequence>
<dbReference type="GO" id="GO:0016763">
    <property type="term" value="F:pentosyltransferase activity"/>
    <property type="evidence" value="ECO:0007669"/>
    <property type="project" value="TreeGrafter"/>
</dbReference>
<keyword evidence="4 10" id="KW-0808">Transferase</keyword>
<reference evidence="10 11" key="1">
    <citation type="submission" date="2018-06" db="EMBL/GenBank/DDBJ databases">
        <title>Draft Whole-Genome Sequence of the purple photosynthetic bacterium Rhodospeudomonas palustris XCP.</title>
        <authorList>
            <person name="Rayyan A."/>
            <person name="Meyer T.E."/>
            <person name="Kyndt J.A."/>
        </authorList>
    </citation>
    <scope>NUCLEOTIDE SEQUENCE [LARGE SCALE GENOMIC DNA]</scope>
    <source>
        <strain evidence="10 11">XCP</strain>
    </source>
</reference>
<dbReference type="GO" id="GO:0005886">
    <property type="term" value="C:plasma membrane"/>
    <property type="evidence" value="ECO:0007669"/>
    <property type="project" value="UniProtKB-SubCell"/>
</dbReference>
<name>A0A323UAE7_RHOPL</name>
<comment type="subcellular location">
    <subcellularLocation>
        <location evidence="1">Cell membrane</location>
        <topology evidence="1">Multi-pass membrane protein</topology>
    </subcellularLocation>
</comment>
<dbReference type="GO" id="GO:0009103">
    <property type="term" value="P:lipopolysaccharide biosynthetic process"/>
    <property type="evidence" value="ECO:0007669"/>
    <property type="project" value="UniProtKB-ARBA"/>
</dbReference>
<evidence type="ECO:0000313" key="10">
    <source>
        <dbReference type="EMBL" id="PZA09167.1"/>
    </source>
</evidence>
<evidence type="ECO:0000313" key="11">
    <source>
        <dbReference type="Proteomes" id="UP000248134"/>
    </source>
</evidence>
<protein>
    <submittedName>
        <fullName evidence="10">Glycosyl transferase</fullName>
    </submittedName>
</protein>
<organism evidence="10 11">
    <name type="scientific">Rhodopseudomonas palustris</name>
    <dbReference type="NCBI Taxonomy" id="1076"/>
    <lineage>
        <taxon>Bacteria</taxon>
        <taxon>Pseudomonadati</taxon>
        <taxon>Pseudomonadota</taxon>
        <taxon>Alphaproteobacteria</taxon>
        <taxon>Hyphomicrobiales</taxon>
        <taxon>Nitrobacteraceae</taxon>
        <taxon>Rhodopseudomonas</taxon>
    </lineage>
</organism>
<dbReference type="Pfam" id="PF13231">
    <property type="entry name" value="PMT_2"/>
    <property type="match status" value="1"/>
</dbReference>
<feature type="transmembrane region" description="Helical" evidence="8">
    <location>
        <begin position="152"/>
        <end position="183"/>
    </location>
</feature>
<dbReference type="PANTHER" id="PTHR33908">
    <property type="entry name" value="MANNOSYLTRANSFERASE YKCB-RELATED"/>
    <property type="match status" value="1"/>
</dbReference>
<keyword evidence="2" id="KW-1003">Cell membrane</keyword>
<evidence type="ECO:0000256" key="7">
    <source>
        <dbReference type="ARBA" id="ARBA00023136"/>
    </source>
</evidence>
<dbReference type="Proteomes" id="UP000248134">
    <property type="component" value="Unassembled WGS sequence"/>
</dbReference>
<evidence type="ECO:0000256" key="6">
    <source>
        <dbReference type="ARBA" id="ARBA00022989"/>
    </source>
</evidence>
<comment type="caution">
    <text evidence="10">The sequence shown here is derived from an EMBL/GenBank/DDBJ whole genome shotgun (WGS) entry which is preliminary data.</text>
</comment>
<keyword evidence="6 8" id="KW-1133">Transmembrane helix</keyword>
<feature type="transmembrane region" description="Helical" evidence="8">
    <location>
        <begin position="73"/>
        <end position="91"/>
    </location>
</feature>
<keyword evidence="3" id="KW-0328">Glycosyltransferase</keyword>
<dbReference type="RefSeq" id="WP_110788516.1">
    <property type="nucleotide sequence ID" value="NZ_QKQS01000038.1"/>
</dbReference>
<feature type="transmembrane region" description="Helical" evidence="8">
    <location>
        <begin position="103"/>
        <end position="121"/>
    </location>
</feature>
<keyword evidence="5 8" id="KW-0812">Transmembrane</keyword>
<feature type="transmembrane region" description="Helical" evidence="8">
    <location>
        <begin position="277"/>
        <end position="295"/>
    </location>
</feature>
<feature type="transmembrane region" description="Helical" evidence="8">
    <location>
        <begin position="37"/>
        <end position="61"/>
    </location>
</feature>
<feature type="transmembrane region" description="Helical" evidence="8">
    <location>
        <begin position="195"/>
        <end position="215"/>
    </location>
</feature>